<dbReference type="EMBL" id="NJES01000643">
    <property type="protein sequence ID" value="PHH70306.1"/>
    <property type="molecule type" value="Genomic_DNA"/>
</dbReference>
<evidence type="ECO:0000256" key="6">
    <source>
        <dbReference type="ARBA" id="ARBA00023163"/>
    </source>
</evidence>
<dbReference type="Pfam" id="PF08638">
    <property type="entry name" value="Med14"/>
    <property type="match status" value="1"/>
</dbReference>
<evidence type="ECO:0000256" key="7">
    <source>
        <dbReference type="ARBA" id="ARBA00023242"/>
    </source>
</evidence>
<comment type="subunit">
    <text evidence="9">Component of the Mediator complex.</text>
</comment>
<evidence type="ECO:0000259" key="12">
    <source>
        <dbReference type="Pfam" id="PF08638"/>
    </source>
</evidence>
<dbReference type="GO" id="GO:0016592">
    <property type="term" value="C:mediator complex"/>
    <property type="evidence" value="ECO:0007669"/>
    <property type="project" value="UniProtKB-UniRule"/>
</dbReference>
<gene>
    <name evidence="13" type="ORF">CDD80_6105</name>
</gene>
<proteinExistence type="inferred from homology"/>
<accession>A0A2C5YRE9</accession>
<dbReference type="STRING" id="2004952.A0A2C5YRE9"/>
<keyword evidence="7 9" id="KW-0539">Nucleus</keyword>
<comment type="caution">
    <text evidence="13">The sequence shown here is derived from an EMBL/GenBank/DDBJ whole genome shotgun (WGS) entry which is preliminary data.</text>
</comment>
<evidence type="ECO:0000256" key="5">
    <source>
        <dbReference type="ARBA" id="ARBA00023159"/>
    </source>
</evidence>
<dbReference type="OrthoDB" id="205099at2759"/>
<evidence type="ECO:0000256" key="8">
    <source>
        <dbReference type="ARBA" id="ARBA00032007"/>
    </source>
</evidence>
<feature type="signal peptide" evidence="11">
    <location>
        <begin position="1"/>
        <end position="29"/>
    </location>
</feature>
<dbReference type="Pfam" id="PF26204">
    <property type="entry name" value="Med14_fung"/>
    <property type="match status" value="1"/>
</dbReference>
<keyword evidence="6 9" id="KW-0804">Transcription</keyword>
<evidence type="ECO:0000256" key="2">
    <source>
        <dbReference type="ARBA" id="ARBA00007813"/>
    </source>
</evidence>
<dbReference type="GO" id="GO:0070847">
    <property type="term" value="C:core mediator complex"/>
    <property type="evidence" value="ECO:0007669"/>
    <property type="project" value="TreeGrafter"/>
</dbReference>
<dbReference type="PANTHER" id="PTHR12809">
    <property type="entry name" value="MEDIATOR COMPLEX SUBUNIT"/>
    <property type="match status" value="1"/>
</dbReference>
<evidence type="ECO:0000313" key="14">
    <source>
        <dbReference type="Proteomes" id="UP000226431"/>
    </source>
</evidence>
<feature type="domain" description="Mediator complex subunit MED14 N-terminal" evidence="12">
    <location>
        <begin position="108"/>
        <end position="317"/>
    </location>
</feature>
<dbReference type="AlphaFoldDB" id="A0A2C5YRE9"/>
<evidence type="ECO:0000256" key="4">
    <source>
        <dbReference type="ARBA" id="ARBA00023015"/>
    </source>
</evidence>
<sequence length="992" mass="110651">MPITAQSVSFRLFTLALVLLQRLPIERHGRSWPAAGLERDTMALASSNNGDVNNGNTNNSSNNNNNGDVNASANANANLNLNLNLNLNGARSRMNDLPDEIIHITQGFVPLSLLLTRLAQTSHNALQDKMAELAKMPLPATAVNGNATSALDDTSTDNLRKKAALASFAQDLHGKWLKALVITEWSRKSDMVSKLIDLKFHIDQQRILYDACLDNVVNVKRDLTFARMPSPDLKTALQILSTGTAPWMPDLNYIEPPRLTPREQLKWISDLNTLLSLRLNLDDYDKIPPHFKDYDIASGRVTFKVDGEFHVDLTIADEDLEKQYWFIDFRYDFSPAPASLSPALRAYLEGCVNEALSKEGLAGCYRCLHEFVLTSKINELKRQAVKLSRTSWTGTLSVEPLNRALAIQYWTSRAVTTGTKSWILLAVNSGRKPDVTVQDERATSFIVAKWYRNGKEVKDVDVELDLKRLSAESLLTDAIGRHIDSILTSVHDKLLTAARYKDGEASLVLDLCRSDPAASSLSMQVGRTTLSVEPTTGVFVLKPQSKFTAPYEHQLNNGRNVADDGAACLENVRCAVMEDEMQRRGSMMGWRVRKPPLTVEETKTATRLRTWTRALWLQRDGWGAGWFMAVFLGASSDEWWLVEVSAAEAGINRRSPMAEGFTKGGGRSVKFKSKLPLPKGQLDLTDDFWSKLTLFTTGMMTQSMDVRELQRHKIKSRLSDGTDLSASRPVRLPSLEIPLSAVFPSMATTTREGDLSAQDVELFSLMQKYTGAALTMRRAWADDVVQLNFVGMRSRPDGELVCLSEAVVRVRKRSRLAALKDMVDGGVVYRPRRGEFSVQLERRLGEPMVEALRTRIKAVDRFVNMVEALDRAGGSLSTEEMTLGRVTFCYGEDRAWRLELELSSDEMRISVSPGNPHLRVMDLMRRLVNSDGGIGALIAWLPASLPALQAVSAMESHWEAAGSRGRLTLTMKSPAWMMLTYDVVDGRGRRRR</sequence>
<evidence type="ECO:0000256" key="9">
    <source>
        <dbReference type="RuleBase" id="RU365082"/>
    </source>
</evidence>
<dbReference type="PANTHER" id="PTHR12809:SF2">
    <property type="entry name" value="MEDIATOR OF RNA POLYMERASE II TRANSCRIPTION SUBUNIT 14"/>
    <property type="match status" value="1"/>
</dbReference>
<evidence type="ECO:0000256" key="11">
    <source>
        <dbReference type="SAM" id="SignalP"/>
    </source>
</evidence>
<comment type="similarity">
    <text evidence="2 9">Belongs to the Mediator complex subunit 14 family.</text>
</comment>
<evidence type="ECO:0000313" key="13">
    <source>
        <dbReference type="EMBL" id="PHH70306.1"/>
    </source>
</evidence>
<feature type="chain" id="PRO_5013242661" description="Mediator of RNA polymerase II transcription subunit 14" evidence="11">
    <location>
        <begin position="30"/>
        <end position="992"/>
    </location>
</feature>
<protein>
    <recommendedName>
        <fullName evidence="3 9">Mediator of RNA polymerase II transcription subunit 14</fullName>
    </recommendedName>
    <alternativeName>
        <fullName evidence="8 9">Mediator complex subunit 14</fullName>
    </alternativeName>
</protein>
<keyword evidence="11" id="KW-0732">Signal</keyword>
<keyword evidence="14" id="KW-1185">Reference proteome</keyword>
<comment type="subcellular location">
    <subcellularLocation>
        <location evidence="1 9">Nucleus</location>
    </subcellularLocation>
</comment>
<dbReference type="GO" id="GO:0003712">
    <property type="term" value="F:transcription coregulator activity"/>
    <property type="evidence" value="ECO:0007669"/>
    <property type="project" value="UniProtKB-UniRule"/>
</dbReference>
<organism evidence="13 14">
    <name type="scientific">Ophiocordyceps camponoti-rufipedis</name>
    <dbReference type="NCBI Taxonomy" id="2004952"/>
    <lineage>
        <taxon>Eukaryota</taxon>
        <taxon>Fungi</taxon>
        <taxon>Dikarya</taxon>
        <taxon>Ascomycota</taxon>
        <taxon>Pezizomycotina</taxon>
        <taxon>Sordariomycetes</taxon>
        <taxon>Hypocreomycetidae</taxon>
        <taxon>Hypocreales</taxon>
        <taxon>Ophiocordycipitaceae</taxon>
        <taxon>Ophiocordyceps</taxon>
    </lineage>
</organism>
<evidence type="ECO:0000256" key="3">
    <source>
        <dbReference type="ARBA" id="ARBA00019619"/>
    </source>
</evidence>
<comment type="function">
    <text evidence="9">Component of the Mediator complex, a coactivator involved in the regulated transcription of nearly all RNA polymerase II-dependent genes. Mediator functions as a bridge to convey information from gene-specific regulatory proteins to the basal RNA polymerase II transcription machinery. Mediator is recruited to promoters by direct interactions with regulatory proteins and serves as a scaffold for the assembly of a functional preinitiation complex with RNA polymerase II and the general transcription factors.</text>
</comment>
<dbReference type="Proteomes" id="UP000226431">
    <property type="component" value="Unassembled WGS sequence"/>
</dbReference>
<reference evidence="13 14" key="1">
    <citation type="submission" date="2017-06" db="EMBL/GenBank/DDBJ databases">
        <title>Ant-infecting Ophiocordyceps genomes reveal a high diversity of potential behavioral manipulation genes and a possible major role for enterotoxins.</title>
        <authorList>
            <person name="De Bekker C."/>
            <person name="Evans H.C."/>
            <person name="Brachmann A."/>
            <person name="Hughes D.P."/>
        </authorList>
    </citation>
    <scope>NUCLEOTIDE SEQUENCE [LARGE SCALE GENOMIC DNA]</scope>
    <source>
        <strain evidence="13 14">Map16</strain>
    </source>
</reference>
<evidence type="ECO:0000256" key="10">
    <source>
        <dbReference type="SAM" id="MobiDB-lite"/>
    </source>
</evidence>
<name>A0A2C5YRE9_9HYPO</name>
<dbReference type="InterPro" id="IPR013947">
    <property type="entry name" value="Mediator_Med14"/>
</dbReference>
<keyword evidence="4 9" id="KW-0805">Transcription regulation</keyword>
<feature type="region of interest" description="Disordered" evidence="10">
    <location>
        <begin position="45"/>
        <end position="73"/>
    </location>
</feature>
<dbReference type="GO" id="GO:0006357">
    <property type="term" value="P:regulation of transcription by RNA polymerase II"/>
    <property type="evidence" value="ECO:0007669"/>
    <property type="project" value="InterPro"/>
</dbReference>
<dbReference type="InterPro" id="IPR055122">
    <property type="entry name" value="Med14_N"/>
</dbReference>
<keyword evidence="5 9" id="KW-0010">Activator</keyword>
<evidence type="ECO:0000256" key="1">
    <source>
        <dbReference type="ARBA" id="ARBA00004123"/>
    </source>
</evidence>